<evidence type="ECO:0000259" key="4">
    <source>
        <dbReference type="PROSITE" id="PS50081"/>
    </source>
</evidence>
<evidence type="ECO:0000256" key="1">
    <source>
        <dbReference type="ARBA" id="ARBA00022723"/>
    </source>
</evidence>
<dbReference type="InterPro" id="IPR004146">
    <property type="entry name" value="DC1"/>
</dbReference>
<dbReference type="EMBL" id="SSTD01004451">
    <property type="protein sequence ID" value="TYK23571.1"/>
    <property type="molecule type" value="Genomic_DNA"/>
</dbReference>
<evidence type="ECO:0000256" key="2">
    <source>
        <dbReference type="ARBA" id="ARBA00022737"/>
    </source>
</evidence>
<dbReference type="Pfam" id="PF03107">
    <property type="entry name" value="C1_2"/>
    <property type="match status" value="2"/>
</dbReference>
<protein>
    <submittedName>
        <fullName evidence="6">C1-like protein</fullName>
    </submittedName>
</protein>
<dbReference type="OrthoDB" id="945197at2759"/>
<evidence type="ECO:0000313" key="6">
    <source>
        <dbReference type="EMBL" id="TYK23571.1"/>
    </source>
</evidence>
<evidence type="ECO:0000313" key="5">
    <source>
        <dbReference type="EMBL" id="KAA0045167.1"/>
    </source>
</evidence>
<dbReference type="PROSITE" id="PS50081">
    <property type="entry name" value="ZF_DAG_PE_2"/>
    <property type="match status" value="1"/>
</dbReference>
<dbReference type="InterPro" id="IPR046349">
    <property type="entry name" value="C1-like_sf"/>
</dbReference>
<name>A0A5D3DIS3_CUCMM</name>
<dbReference type="PANTHER" id="PTHR47841:SF7">
    <property type="entry name" value="CYSTEINE_HISTIDINE-RICH C1 DOMAIN PROTEIN"/>
    <property type="match status" value="1"/>
</dbReference>
<dbReference type="SUPFAM" id="SSF57889">
    <property type="entry name" value="Cysteine-rich domain"/>
    <property type="match status" value="1"/>
</dbReference>
<proteinExistence type="predicted"/>
<dbReference type="Proteomes" id="UP000321947">
    <property type="component" value="Unassembled WGS sequence"/>
</dbReference>
<dbReference type="PANTHER" id="PTHR47841">
    <property type="entry name" value="DIACYLGLYCEROL KINASE THETA-LIKE-RELATED"/>
    <property type="match status" value="1"/>
</dbReference>
<accession>A0A5D3DIS3</accession>
<dbReference type="InterPro" id="IPR002219">
    <property type="entry name" value="PKC_DAG/PE"/>
</dbReference>
<evidence type="ECO:0000256" key="3">
    <source>
        <dbReference type="ARBA" id="ARBA00022833"/>
    </source>
</evidence>
<sequence>MAPIQESNATKFHFTHPNHPLIHLSNDQDYFCDACKTFGSDSRYRCHCCDFDIHEFCANCPAKLSSFGFHHHLLALDFQIRTLVDRYCGICHDPVHGLVYRCKDCDFDAHPLCTQLPRELRHVIHENHPLNLQKLRFGCCVVCRKDCSSLWVYGCNVCGLYIHLDCLSEPNESLVPLSSATTSRGISFASPLPSPLPLIPYGFTLAYTIYPSYRFGYHHEYLYNNIYVNNHDEESFYGYAVPQTPAPPRGRKLRKSIFSLVSRRGMDVVSSSIFG</sequence>
<dbReference type="GO" id="GO:0046872">
    <property type="term" value="F:metal ion binding"/>
    <property type="evidence" value="ECO:0007669"/>
    <property type="project" value="UniProtKB-KW"/>
</dbReference>
<keyword evidence="1" id="KW-0479">Metal-binding</keyword>
<dbReference type="AlphaFoldDB" id="A0A5D3DIS3"/>
<keyword evidence="2" id="KW-0677">Repeat</keyword>
<evidence type="ECO:0000313" key="7">
    <source>
        <dbReference type="Proteomes" id="UP000321393"/>
    </source>
</evidence>
<feature type="domain" description="Phorbol-ester/DAG-type" evidence="4">
    <location>
        <begin position="18"/>
        <end position="65"/>
    </location>
</feature>
<organism evidence="6 8">
    <name type="scientific">Cucumis melo var. makuwa</name>
    <name type="common">Oriental melon</name>
    <dbReference type="NCBI Taxonomy" id="1194695"/>
    <lineage>
        <taxon>Eukaryota</taxon>
        <taxon>Viridiplantae</taxon>
        <taxon>Streptophyta</taxon>
        <taxon>Embryophyta</taxon>
        <taxon>Tracheophyta</taxon>
        <taxon>Spermatophyta</taxon>
        <taxon>Magnoliopsida</taxon>
        <taxon>eudicotyledons</taxon>
        <taxon>Gunneridae</taxon>
        <taxon>Pentapetalae</taxon>
        <taxon>rosids</taxon>
        <taxon>fabids</taxon>
        <taxon>Cucurbitales</taxon>
        <taxon>Cucurbitaceae</taxon>
        <taxon>Benincaseae</taxon>
        <taxon>Cucumis</taxon>
    </lineage>
</organism>
<evidence type="ECO:0000313" key="8">
    <source>
        <dbReference type="Proteomes" id="UP000321947"/>
    </source>
</evidence>
<comment type="caution">
    <text evidence="6">The sequence shown here is derived from an EMBL/GenBank/DDBJ whole genome shotgun (WGS) entry which is preliminary data.</text>
</comment>
<gene>
    <name evidence="6" type="ORF">E5676_scaffold500G00790</name>
    <name evidence="5" type="ORF">E6C27_scaffold30G001680</name>
</gene>
<keyword evidence="3" id="KW-0862">Zinc</keyword>
<dbReference type="EMBL" id="SSTE01014747">
    <property type="protein sequence ID" value="KAA0045167.1"/>
    <property type="molecule type" value="Genomic_DNA"/>
</dbReference>
<reference evidence="7 8" key="1">
    <citation type="submission" date="2019-08" db="EMBL/GenBank/DDBJ databases">
        <title>Draft genome sequences of two oriental melons (Cucumis melo L. var makuwa).</title>
        <authorList>
            <person name="Kwon S.-Y."/>
        </authorList>
    </citation>
    <scope>NUCLEOTIDE SEQUENCE [LARGE SCALE GENOMIC DNA]</scope>
    <source>
        <strain evidence="8">cv. Chang Bougi</strain>
        <strain evidence="7">cv. SW 3</strain>
        <tissue evidence="6">Leaf</tissue>
    </source>
</reference>
<dbReference type="Proteomes" id="UP000321393">
    <property type="component" value="Unassembled WGS sequence"/>
</dbReference>